<dbReference type="RefSeq" id="WP_009542618.1">
    <property type="nucleotide sequence ID" value="NZ_ANHY01000026.1"/>
</dbReference>
<reference evidence="3 4" key="1">
    <citation type="journal article" date="2013" name="Genome Announc.">
        <title>Draft Genome Sequence of an Alphaproteobacterium, Caenispirillum salinarum AK4(T), Isolated from a Solar Saltern.</title>
        <authorList>
            <person name="Khatri I."/>
            <person name="Singh A."/>
            <person name="Korpole S."/>
            <person name="Pinnaka A.K."/>
            <person name="Subramanian S."/>
        </authorList>
    </citation>
    <scope>NUCLEOTIDE SEQUENCE [LARGE SCALE GENOMIC DNA]</scope>
    <source>
        <strain evidence="3 4">AK4</strain>
    </source>
</reference>
<evidence type="ECO:0000313" key="4">
    <source>
        <dbReference type="Proteomes" id="UP000009881"/>
    </source>
</evidence>
<feature type="compositionally biased region" description="Low complexity" evidence="1">
    <location>
        <begin position="38"/>
        <end position="51"/>
    </location>
</feature>
<dbReference type="Proteomes" id="UP000009881">
    <property type="component" value="Unassembled WGS sequence"/>
</dbReference>
<evidence type="ECO:0000313" key="3">
    <source>
        <dbReference type="EMBL" id="EKV26596.1"/>
    </source>
</evidence>
<keyword evidence="2" id="KW-1133">Transmembrane helix</keyword>
<sequence>MADTSQKPTETDQVRAATDRGETGDKINQHDPATAPLETGAEAAGTPTPKAEAAKAAEDQKRTGQRAQQKQKHFAAHEQPQRKSPMSPGLWAGIIIGGLALLGIVLGLIG</sequence>
<feature type="compositionally biased region" description="Basic and acidic residues" evidence="1">
    <location>
        <begin position="52"/>
        <end position="62"/>
    </location>
</feature>
<evidence type="ECO:0000256" key="2">
    <source>
        <dbReference type="SAM" id="Phobius"/>
    </source>
</evidence>
<keyword evidence="2" id="KW-0812">Transmembrane</keyword>
<accession>K9HCZ8</accession>
<dbReference type="EMBL" id="ANHY01000026">
    <property type="protein sequence ID" value="EKV26596.1"/>
    <property type="molecule type" value="Genomic_DNA"/>
</dbReference>
<organism evidence="3 4">
    <name type="scientific">Caenispirillum salinarum AK4</name>
    <dbReference type="NCBI Taxonomy" id="1238182"/>
    <lineage>
        <taxon>Bacteria</taxon>
        <taxon>Pseudomonadati</taxon>
        <taxon>Pseudomonadota</taxon>
        <taxon>Alphaproteobacteria</taxon>
        <taxon>Rhodospirillales</taxon>
        <taxon>Novispirillaceae</taxon>
        <taxon>Caenispirillum</taxon>
    </lineage>
</organism>
<gene>
    <name evidence="3" type="ORF">C882_2223</name>
</gene>
<protein>
    <submittedName>
        <fullName evidence="3">Uncharacterized protein</fullName>
    </submittedName>
</protein>
<keyword evidence="4" id="KW-1185">Reference proteome</keyword>
<feature type="transmembrane region" description="Helical" evidence="2">
    <location>
        <begin position="89"/>
        <end position="109"/>
    </location>
</feature>
<proteinExistence type="predicted"/>
<name>K9HCZ8_9PROT</name>
<dbReference type="AlphaFoldDB" id="K9HCZ8"/>
<evidence type="ECO:0000256" key="1">
    <source>
        <dbReference type="SAM" id="MobiDB-lite"/>
    </source>
</evidence>
<feature type="compositionally biased region" description="Basic and acidic residues" evidence="1">
    <location>
        <begin position="9"/>
        <end position="29"/>
    </location>
</feature>
<feature type="region of interest" description="Disordered" evidence="1">
    <location>
        <begin position="1"/>
        <end position="89"/>
    </location>
</feature>
<keyword evidence="2" id="KW-0472">Membrane</keyword>
<comment type="caution">
    <text evidence="3">The sequence shown here is derived from an EMBL/GenBank/DDBJ whole genome shotgun (WGS) entry which is preliminary data.</text>
</comment>